<dbReference type="PANTHER" id="PTHR42862">
    <property type="entry name" value="DELTA-1-PYRROLINE-5-CARBOXYLATE DEHYDROGENASE 1, ISOFORM A-RELATED"/>
    <property type="match status" value="1"/>
</dbReference>
<dbReference type="InterPro" id="IPR016161">
    <property type="entry name" value="Ald_DH/histidinol_DH"/>
</dbReference>
<feature type="domain" description="Proline dehydrogenase" evidence="9">
    <location>
        <begin position="127"/>
        <end position="429"/>
    </location>
</feature>
<dbReference type="PIRSF" id="PIRSF000197">
    <property type="entry name" value="Bifunct_PutA"/>
    <property type="match status" value="1"/>
</dbReference>
<dbReference type="PROSITE" id="PS00687">
    <property type="entry name" value="ALDEHYDE_DEHYDR_GLU"/>
    <property type="match status" value="1"/>
</dbReference>
<evidence type="ECO:0000256" key="1">
    <source>
        <dbReference type="ARBA" id="ARBA00004786"/>
    </source>
</evidence>
<evidence type="ECO:0000256" key="5">
    <source>
        <dbReference type="ARBA" id="ARBA00048142"/>
    </source>
</evidence>
<keyword evidence="12" id="KW-1185">Reference proteome</keyword>
<evidence type="ECO:0000256" key="6">
    <source>
        <dbReference type="PROSITE-ProRule" id="PRU10007"/>
    </source>
</evidence>
<evidence type="ECO:0000256" key="4">
    <source>
        <dbReference type="ARBA" id="ARBA00023027"/>
    </source>
</evidence>
<dbReference type="EC" id="1.2.1.88" evidence="2"/>
<dbReference type="InterPro" id="IPR025703">
    <property type="entry name" value="Bifunct_PutA"/>
</dbReference>
<dbReference type="SUPFAM" id="SSF51730">
    <property type="entry name" value="FAD-linked oxidoreductase"/>
    <property type="match status" value="1"/>
</dbReference>
<dbReference type="InterPro" id="IPR029041">
    <property type="entry name" value="FAD-linked_oxidoreductase-like"/>
</dbReference>
<dbReference type="InterPro" id="IPR050485">
    <property type="entry name" value="Proline_metab_enzyme"/>
</dbReference>
<dbReference type="Pfam" id="PF18083">
    <property type="entry name" value="PutA_N"/>
    <property type="match status" value="1"/>
</dbReference>
<dbReference type="EMBL" id="CP093442">
    <property type="protein sequence ID" value="UOF02646.1"/>
    <property type="molecule type" value="Genomic_DNA"/>
</dbReference>
<evidence type="ECO:0000256" key="3">
    <source>
        <dbReference type="ARBA" id="ARBA00023002"/>
    </source>
</evidence>
<dbReference type="Gene3D" id="3.20.20.220">
    <property type="match status" value="1"/>
</dbReference>
<name>A0ABY4CCE7_9BACT</name>
<dbReference type="Gene3D" id="3.40.605.10">
    <property type="entry name" value="Aldehyde Dehydrogenase, Chain A, domain 1"/>
    <property type="match status" value="1"/>
</dbReference>
<dbReference type="PROSITE" id="PS00070">
    <property type="entry name" value="ALDEHYDE_DEHYDR_CYS"/>
    <property type="match status" value="1"/>
</dbReference>
<dbReference type="RefSeq" id="WP_243540375.1">
    <property type="nucleotide sequence ID" value="NZ_CP093442.1"/>
</dbReference>
<evidence type="ECO:0000259" key="9">
    <source>
        <dbReference type="Pfam" id="PF01619"/>
    </source>
</evidence>
<keyword evidence="3 7" id="KW-0560">Oxidoreductase</keyword>
<dbReference type="NCBIfam" id="NF002852">
    <property type="entry name" value="PRK03137.1"/>
    <property type="match status" value="1"/>
</dbReference>
<feature type="active site" evidence="6">
    <location>
        <position position="744"/>
    </location>
</feature>
<dbReference type="PANTHER" id="PTHR42862:SF1">
    <property type="entry name" value="DELTA-1-PYRROLINE-5-CARBOXYLATE DEHYDROGENASE 2, ISOFORM A-RELATED"/>
    <property type="match status" value="1"/>
</dbReference>
<dbReference type="NCBIfam" id="TIGR01237">
    <property type="entry name" value="D1pyr5carbox2"/>
    <property type="match status" value="1"/>
</dbReference>
<evidence type="ECO:0000256" key="7">
    <source>
        <dbReference type="RuleBase" id="RU003345"/>
    </source>
</evidence>
<dbReference type="InterPro" id="IPR005932">
    <property type="entry name" value="RocA"/>
</dbReference>
<dbReference type="InterPro" id="IPR016163">
    <property type="entry name" value="Ald_DH_C"/>
</dbReference>
<comment type="similarity">
    <text evidence="7">Belongs to the aldehyde dehydrogenase family.</text>
</comment>
<evidence type="ECO:0000259" key="10">
    <source>
        <dbReference type="Pfam" id="PF18083"/>
    </source>
</evidence>
<organism evidence="11 12">
    <name type="scientific">Bdellovibrio reynosensis</name>
    <dbReference type="NCBI Taxonomy" id="2835041"/>
    <lineage>
        <taxon>Bacteria</taxon>
        <taxon>Pseudomonadati</taxon>
        <taxon>Bdellovibrionota</taxon>
        <taxon>Bdellovibrionia</taxon>
        <taxon>Bdellovibrionales</taxon>
        <taxon>Pseudobdellovibrionaceae</taxon>
        <taxon>Bdellovibrio</taxon>
    </lineage>
</organism>
<dbReference type="CDD" id="cd07124">
    <property type="entry name" value="ALDH_PutA-P5CDH-RocA"/>
    <property type="match status" value="1"/>
</dbReference>
<evidence type="ECO:0000313" key="12">
    <source>
        <dbReference type="Proteomes" id="UP000830116"/>
    </source>
</evidence>
<sequence length="982" mass="109381">MNDIQSQIVARGEEILKRMEGQSKASIFSKDFWYGSIMEWSMKNEKFKTNMFRFVDVLPSINSGDEVSRHLKEYFSEDGGTLPPVFNVGLGLGSLAPGLMANAIKKNVMGMAKMFITGESPDEALPVLKKARKNKMTFTVDILGEATLSEKEAQDYTNRYMELITWLAKDAQNWDEIPQLDRDHEGAIPKVNVSVKMTALYSQIKDLAWDESKKILKDRMRPVFRLGMEKGVFINLDMEQYSVKHLTLEVFTELINEPEFKNYKFFGVVIQAYLRDSFEDCKALTEFAQKRGTPFWIRLVKGAYWDYETIDAEQRGWPVPVYTNKAESDANYEACAKYLLENIKTIRPAFASHNVRSLAACMVYAEKLNIPKEALEFQMLYGMAEPIKKTVVDMGYRLREYAPVGELIPGMAYLVRRLLENTSNESWLRGKFADGKTTAELLKDPAQGLTPTSPIIPKKANKFYNEPLLDFAVKADREKMHKALADMKASLPVNVPAMINNKEIRSEKIFDRVNPSEASQVVGKISMATVEHAELAMQAAHTAYQTWKNVPAEQRAALVDKLADIMVRDRFKLIATQVLEVGKPWAEADGDVAEAIDFCRYYARNMRELQKPLRVGGLPGEVSHYIYKSRGVTAVIAPWNFPLAILAGMVTAAAVAGNTVVMKPAEQSTVVAWGLMKMIQEAGFPQGVINFLPGFGEEVGEYIVNHKHTTTIAFTGSKAVGLHILNRASQVQPGQTHVKRCIIEMGGKNAVIIDNDADLDEAVDGVLYSAFGYAGQKCSAASRVIVLDEVYERFVERLVEAAKSIEILPAENPKSYMGPVVDKEAYDRILGTIAEGEKNHKLLFKAHVPSTGFFAPPTIFGDVPGDAKLAQQEIFGPVVTVIRAKDLDQALQIANSTEYALTGGIFSRSPANIARVKNELEVGNLYVNRGITGAMVDRHPFGGYKMSGVGSKTGGPDYLKQYMEPIAVTENTLRRGFAPAEE</sequence>
<reference evidence="11" key="1">
    <citation type="submission" date="2022-03" db="EMBL/GenBank/DDBJ databases">
        <title>Genome Identification and Characterization of new species Bdellovibrio reynosense LBG001 sp. nov. from a Mexico soil sample.</title>
        <authorList>
            <person name="Camilli A."/>
            <person name="Ajao Y."/>
            <person name="Guo X."/>
        </authorList>
    </citation>
    <scope>NUCLEOTIDE SEQUENCE</scope>
    <source>
        <strain evidence="11">LBG001</strain>
    </source>
</reference>
<protein>
    <recommendedName>
        <fullName evidence="2">L-glutamate gamma-semialdehyde dehydrogenase</fullName>
        <ecNumber evidence="2">1.2.1.88</ecNumber>
    </recommendedName>
</protein>
<dbReference type="GO" id="GO:0003842">
    <property type="term" value="F:L-glutamate gamma-semialdehyde dehydrogenase activity"/>
    <property type="evidence" value="ECO:0007669"/>
    <property type="project" value="UniProtKB-EC"/>
</dbReference>
<evidence type="ECO:0000256" key="2">
    <source>
        <dbReference type="ARBA" id="ARBA00012884"/>
    </source>
</evidence>
<comment type="catalytic activity">
    <reaction evidence="5">
        <text>L-glutamate 5-semialdehyde + NAD(+) + H2O = L-glutamate + NADH + 2 H(+)</text>
        <dbReference type="Rhea" id="RHEA:30235"/>
        <dbReference type="ChEBI" id="CHEBI:15377"/>
        <dbReference type="ChEBI" id="CHEBI:15378"/>
        <dbReference type="ChEBI" id="CHEBI:29985"/>
        <dbReference type="ChEBI" id="CHEBI:57540"/>
        <dbReference type="ChEBI" id="CHEBI:57945"/>
        <dbReference type="ChEBI" id="CHEBI:58066"/>
        <dbReference type="EC" id="1.2.1.88"/>
    </reaction>
</comment>
<dbReference type="Gene3D" id="3.40.309.10">
    <property type="entry name" value="Aldehyde Dehydrogenase, Chain A, domain 2"/>
    <property type="match status" value="1"/>
</dbReference>
<dbReference type="InterPro" id="IPR041514">
    <property type="entry name" value="PutA_N"/>
</dbReference>
<dbReference type="Proteomes" id="UP000830116">
    <property type="component" value="Chromosome"/>
</dbReference>
<dbReference type="InterPro" id="IPR016160">
    <property type="entry name" value="Ald_DH_CS_CYS"/>
</dbReference>
<dbReference type="InterPro" id="IPR029510">
    <property type="entry name" value="Ald_DH_CS_GLU"/>
</dbReference>
<comment type="pathway">
    <text evidence="1">Amino-acid degradation; L-proline degradation into L-glutamate; L-glutamate from L-proline: step 2/2.</text>
</comment>
<dbReference type="Pfam" id="PF01619">
    <property type="entry name" value="Pro_dh"/>
    <property type="match status" value="1"/>
</dbReference>
<dbReference type="InterPro" id="IPR016162">
    <property type="entry name" value="Ald_DH_N"/>
</dbReference>
<dbReference type="InterPro" id="IPR002872">
    <property type="entry name" value="Proline_DH_dom"/>
</dbReference>
<dbReference type="Pfam" id="PF00171">
    <property type="entry name" value="Aldedh"/>
    <property type="match status" value="1"/>
</dbReference>
<feature type="domain" description="Proline utilization A N-terminal" evidence="10">
    <location>
        <begin position="6"/>
        <end position="115"/>
    </location>
</feature>
<keyword evidence="4" id="KW-0520">NAD</keyword>
<evidence type="ECO:0000313" key="11">
    <source>
        <dbReference type="EMBL" id="UOF02646.1"/>
    </source>
</evidence>
<dbReference type="InterPro" id="IPR015590">
    <property type="entry name" value="Aldehyde_DH_dom"/>
</dbReference>
<gene>
    <name evidence="11" type="primary">pruA</name>
    <name evidence="11" type="ORF">MNR06_06745</name>
</gene>
<feature type="domain" description="Aldehyde dehydrogenase" evidence="8">
    <location>
        <begin position="507"/>
        <end position="965"/>
    </location>
</feature>
<evidence type="ECO:0000259" key="8">
    <source>
        <dbReference type="Pfam" id="PF00171"/>
    </source>
</evidence>
<dbReference type="SUPFAM" id="SSF53720">
    <property type="entry name" value="ALDH-like"/>
    <property type="match status" value="1"/>
</dbReference>
<proteinExistence type="inferred from homology"/>
<accession>A0ABY4CCE7</accession>